<evidence type="ECO:0000313" key="4">
    <source>
        <dbReference type="Proteomes" id="UP001160483"/>
    </source>
</evidence>
<evidence type="ECO:0008006" key="5">
    <source>
        <dbReference type="Google" id="ProtNLM"/>
    </source>
</evidence>
<gene>
    <name evidence="2" type="ORF">PBS001_LOCUS3725</name>
    <name evidence="1" type="ORF">PBS003_LOCUS6348</name>
</gene>
<evidence type="ECO:0000313" key="2">
    <source>
        <dbReference type="EMBL" id="CAH0517098.1"/>
    </source>
</evidence>
<dbReference type="SUPFAM" id="SSF53098">
    <property type="entry name" value="Ribonuclease H-like"/>
    <property type="match status" value="1"/>
</dbReference>
<dbReference type="Proteomes" id="UP001160483">
    <property type="component" value="Unassembled WGS sequence"/>
</dbReference>
<proteinExistence type="predicted"/>
<dbReference type="EMBL" id="CAKKTJ010000320">
    <property type="protein sequence ID" value="CAH0479714.1"/>
    <property type="molecule type" value="Genomic_DNA"/>
</dbReference>
<comment type="caution">
    <text evidence="1">The sequence shown here is derived from an EMBL/GenBank/DDBJ whole genome shotgun (WGS) entry which is preliminary data.</text>
</comment>
<organism evidence="1 4">
    <name type="scientific">Peronospora belbahrii</name>
    <dbReference type="NCBI Taxonomy" id="622444"/>
    <lineage>
        <taxon>Eukaryota</taxon>
        <taxon>Sar</taxon>
        <taxon>Stramenopiles</taxon>
        <taxon>Oomycota</taxon>
        <taxon>Peronosporomycetes</taxon>
        <taxon>Peronosporales</taxon>
        <taxon>Peronosporaceae</taxon>
        <taxon>Peronospora</taxon>
    </lineage>
</organism>
<keyword evidence="3" id="KW-1185">Reference proteome</keyword>
<dbReference type="InterPro" id="IPR012337">
    <property type="entry name" value="RNaseH-like_sf"/>
</dbReference>
<reference evidence="1 3" key="1">
    <citation type="submission" date="2021-11" db="EMBL/GenBank/DDBJ databases">
        <authorList>
            <person name="Islam A."/>
            <person name="Islam S."/>
            <person name="Flora M.S."/>
            <person name="Rahman M."/>
            <person name="Ziaur R.M."/>
            <person name="Epstein J.H."/>
            <person name="Hassan M."/>
            <person name="Klassen M."/>
            <person name="Woodard K."/>
            <person name="Webb A."/>
            <person name="Webby R.J."/>
            <person name="El Zowalaty M.E."/>
        </authorList>
    </citation>
    <scope>NUCLEOTIDE SEQUENCE</scope>
    <source>
        <strain evidence="2">Pbs1</strain>
        <strain evidence="1">Pbs3</strain>
    </source>
</reference>
<dbReference type="AlphaFoldDB" id="A0AAU9L4Q0"/>
<evidence type="ECO:0000313" key="1">
    <source>
        <dbReference type="EMBL" id="CAH0479714.1"/>
    </source>
</evidence>
<sequence>MVHLAPVSASIAAEETAALYIDTVFRHHGIPTTIVSDQDIRLSMVEQSGFIVCWRGLRSYATPYTTWSAFLPMTELAPNNAVHASTDLTSFYVKSARHPLN</sequence>
<evidence type="ECO:0000313" key="3">
    <source>
        <dbReference type="Proteomes" id="UP001158986"/>
    </source>
</evidence>
<name>A0AAU9L4Q0_9STRA</name>
<protein>
    <recommendedName>
        <fullName evidence="5">Integrase catalytic domain-containing protein</fullName>
    </recommendedName>
</protein>
<dbReference type="Proteomes" id="UP001158986">
    <property type="component" value="Unassembled WGS sequence"/>
</dbReference>
<accession>A0AAU9L4Q0</accession>
<dbReference type="EMBL" id="CAKLCB010000228">
    <property type="protein sequence ID" value="CAH0517098.1"/>
    <property type="molecule type" value="Genomic_DNA"/>
</dbReference>